<evidence type="ECO:0000313" key="2">
    <source>
        <dbReference type="Proteomes" id="UP001558613"/>
    </source>
</evidence>
<accession>A0ABR3LGV2</accession>
<keyword evidence="2" id="KW-1185">Reference proteome</keyword>
<dbReference type="EMBL" id="JAYMGO010000022">
    <property type="protein sequence ID" value="KAL1250929.1"/>
    <property type="molecule type" value="Genomic_DNA"/>
</dbReference>
<feature type="non-terminal residue" evidence="1">
    <location>
        <position position="298"/>
    </location>
</feature>
<sequence length="298" mass="34342">MVFTGFQMIGKFQELVKSDILRGINIVKKPGNIDPCDDDPDVLRAELSCGHITGPQTLTDYCRYQLIDGKAELRCPLCNEQWSYTEVRKLAKLTPEEQQYFEETLANNATRKIIDIKNQGGLFPGGRCFHIMRRVALSLYGSGLCVLRHQPRSGLETRPLIKCYIQKRKKKPSRSHAKSFYDFYFEKRIMSSDDKRYDGSEKDITFVKMCCDIDPYDDDPNVLRAKLSCGHITGPQTLTDYCRVQLDQGKPELSCPKCKKLWSYIEVRKLAKLTPEEQQYFEENLAKNATRKIADIKN</sequence>
<dbReference type="Proteomes" id="UP001558613">
    <property type="component" value="Unassembled WGS sequence"/>
</dbReference>
<comment type="caution">
    <text evidence="1">The sequence shown here is derived from an EMBL/GenBank/DDBJ whole genome shotgun (WGS) entry which is preliminary data.</text>
</comment>
<gene>
    <name evidence="1" type="ORF">QQF64_018725</name>
</gene>
<reference evidence="1 2" key="1">
    <citation type="submission" date="2023-09" db="EMBL/GenBank/DDBJ databases">
        <authorList>
            <person name="Wang M."/>
        </authorList>
    </citation>
    <scope>NUCLEOTIDE SEQUENCE [LARGE SCALE GENOMIC DNA]</scope>
    <source>
        <strain evidence="1">GT-2023</strain>
        <tissue evidence="1">Liver</tissue>
    </source>
</reference>
<evidence type="ECO:0000313" key="1">
    <source>
        <dbReference type="EMBL" id="KAL1250929.1"/>
    </source>
</evidence>
<proteinExistence type="predicted"/>
<protein>
    <recommendedName>
        <fullName evidence="3">SP-RING-type domain-containing protein</fullName>
    </recommendedName>
</protein>
<name>A0ABR3LGV2_9TELE</name>
<evidence type="ECO:0008006" key="3">
    <source>
        <dbReference type="Google" id="ProtNLM"/>
    </source>
</evidence>
<organism evidence="1 2">
    <name type="scientific">Cirrhinus molitorella</name>
    <name type="common">mud carp</name>
    <dbReference type="NCBI Taxonomy" id="172907"/>
    <lineage>
        <taxon>Eukaryota</taxon>
        <taxon>Metazoa</taxon>
        <taxon>Chordata</taxon>
        <taxon>Craniata</taxon>
        <taxon>Vertebrata</taxon>
        <taxon>Euteleostomi</taxon>
        <taxon>Actinopterygii</taxon>
        <taxon>Neopterygii</taxon>
        <taxon>Teleostei</taxon>
        <taxon>Ostariophysi</taxon>
        <taxon>Cypriniformes</taxon>
        <taxon>Cyprinidae</taxon>
        <taxon>Labeoninae</taxon>
        <taxon>Labeonini</taxon>
        <taxon>Cirrhinus</taxon>
    </lineage>
</organism>